<dbReference type="AlphaFoldDB" id="A0A1H2T451"/>
<proteinExistence type="inferred from homology"/>
<dbReference type="Pfam" id="PF00270">
    <property type="entry name" value="DEAD"/>
    <property type="match status" value="1"/>
</dbReference>
<keyword evidence="10" id="KW-0347">Helicase</keyword>
<accession>A0A1H2T451</accession>
<dbReference type="OrthoDB" id="9805194at2"/>
<protein>
    <recommendedName>
        <fullName evidence="6">DNA 5'-3' helicase</fullName>
        <ecNumber evidence="6">5.6.2.3</ecNumber>
    </recommendedName>
</protein>
<dbReference type="GO" id="GO:0016818">
    <property type="term" value="F:hydrolase activity, acting on acid anhydrides, in phosphorus-containing anhydrides"/>
    <property type="evidence" value="ECO:0007669"/>
    <property type="project" value="InterPro"/>
</dbReference>
<dbReference type="PROSITE" id="PS51193">
    <property type="entry name" value="HELICASE_ATP_BIND_2"/>
    <property type="match status" value="1"/>
</dbReference>
<evidence type="ECO:0000256" key="5">
    <source>
        <dbReference type="ARBA" id="ARBA00038058"/>
    </source>
</evidence>
<dbReference type="PANTHER" id="PTHR11472:SF34">
    <property type="entry name" value="REGULATOR OF TELOMERE ELONGATION HELICASE 1"/>
    <property type="match status" value="1"/>
</dbReference>
<evidence type="ECO:0000256" key="7">
    <source>
        <dbReference type="ARBA" id="ARBA00048954"/>
    </source>
</evidence>
<dbReference type="InterPro" id="IPR011545">
    <property type="entry name" value="DEAD/DEAH_box_helicase_dom"/>
</dbReference>
<name>A0A1H2T451_THIRO</name>
<feature type="domain" description="Helicase ATP-binding" evidence="9">
    <location>
        <begin position="13"/>
        <end position="274"/>
    </location>
</feature>
<dbReference type="InterPro" id="IPR045028">
    <property type="entry name" value="DinG/Rad3-like"/>
</dbReference>
<dbReference type="GO" id="GO:0003676">
    <property type="term" value="F:nucleic acid binding"/>
    <property type="evidence" value="ECO:0007669"/>
    <property type="project" value="InterPro"/>
</dbReference>
<evidence type="ECO:0000256" key="4">
    <source>
        <dbReference type="ARBA" id="ARBA00022840"/>
    </source>
</evidence>
<keyword evidence="4" id="KW-0067">ATP-binding</keyword>
<evidence type="ECO:0000259" key="9">
    <source>
        <dbReference type="PROSITE" id="PS51193"/>
    </source>
</evidence>
<dbReference type="InterPro" id="IPR014013">
    <property type="entry name" value="Helic_SF1/SF2_ATP-bd_DinG/Rad3"/>
</dbReference>
<reference evidence="11" key="1">
    <citation type="submission" date="2016-10" db="EMBL/GenBank/DDBJ databases">
        <authorList>
            <person name="Varghese N."/>
            <person name="Submissions S."/>
        </authorList>
    </citation>
    <scope>NUCLEOTIDE SEQUENCE [LARGE SCALE GENOMIC DNA]</scope>
    <source>
        <strain evidence="11">DSM 217</strain>
    </source>
</reference>
<evidence type="ECO:0000313" key="11">
    <source>
        <dbReference type="Proteomes" id="UP000198816"/>
    </source>
</evidence>
<dbReference type="RefSeq" id="WP_093028866.1">
    <property type="nucleotide sequence ID" value="NZ_FNNZ01000003.1"/>
</dbReference>
<evidence type="ECO:0000313" key="10">
    <source>
        <dbReference type="EMBL" id="SDW38024.1"/>
    </source>
</evidence>
<evidence type="ECO:0000256" key="2">
    <source>
        <dbReference type="ARBA" id="ARBA00022741"/>
    </source>
</evidence>
<dbReference type="InterPro" id="IPR006555">
    <property type="entry name" value="ATP-dep_Helicase_C"/>
</dbReference>
<dbReference type="SMART" id="SM00491">
    <property type="entry name" value="HELICc2"/>
    <property type="match status" value="1"/>
</dbReference>
<gene>
    <name evidence="10" type="ORF">SAMN05421783_103262</name>
</gene>
<feature type="region of interest" description="Disordered" evidence="8">
    <location>
        <begin position="638"/>
        <end position="658"/>
    </location>
</feature>
<keyword evidence="11" id="KW-1185">Reference proteome</keyword>
<sequence length="658" mass="72102">MADLGDIFGPDGRLSERLPGFAHRAQQQAMAERIAALMEEGGTLICEAGTGTGKTFAYLVPAILSGRKVLISTGTRNLQDQLFHRDLPLVRTALGVPVRAALLKGRANYLCRHRLKLAIDDITHLDPESRGGLKQVQEWAKSTTRGDIAELGIPEDAQIWPSVTSTGDNCLGQDCPDWQGCHLVAARREAQAADLVVVNHHLFCADLALKDEGFGEILPGADCFVLDEAHQLPETATSFFGVRVSARQLLDLVRDSELEYRREAGDLPELPKRLGALRRAVQDMRLGLGEIDRRGPWSELAGVPEILKALETLVRRLASVTEGLKAVEGRGKGLDACLGRAEDLGDALQRLISAEPAEAVRWFETQGRGFRLHETPLEVAEPFRAQMARPQTAWVFTSATLAVGERFDHFARQLGIEEAQTERWDSPFDYASQALWFVPRGLPQPSEPAYNSHLLELACEVLGYSRGRAFLLFTSYRALRETAEGLEGRIPYPILVQGTAPRADLVERFRALGNAVLLGTSSFWEGVDVRGEALSCVLIDRLPFASPGDPVLAARIDAVRRRGGNPFNDHQLPQAVIALKQGAGRLIRDGEDRGVLVVCDPRLLGRSYGHRFLESLPAMARTRSIDDVRAFFETAPRAADDPPQTVEAAQAAPVEAPT</sequence>
<dbReference type="InterPro" id="IPR014001">
    <property type="entry name" value="Helicase_ATP-bd"/>
</dbReference>
<dbReference type="STRING" id="1058.SAMN05421783_103262"/>
<dbReference type="GO" id="GO:0043139">
    <property type="term" value="F:5'-3' DNA helicase activity"/>
    <property type="evidence" value="ECO:0007669"/>
    <property type="project" value="UniProtKB-EC"/>
</dbReference>
<dbReference type="EC" id="5.6.2.3" evidence="6"/>
<evidence type="ECO:0000256" key="8">
    <source>
        <dbReference type="SAM" id="MobiDB-lite"/>
    </source>
</evidence>
<dbReference type="SMART" id="SM00487">
    <property type="entry name" value="DEXDc"/>
    <property type="match status" value="1"/>
</dbReference>
<keyword evidence="3" id="KW-0378">Hydrolase</keyword>
<dbReference type="InterPro" id="IPR027417">
    <property type="entry name" value="P-loop_NTPase"/>
</dbReference>
<dbReference type="EMBL" id="FNNZ01000003">
    <property type="protein sequence ID" value="SDW38024.1"/>
    <property type="molecule type" value="Genomic_DNA"/>
</dbReference>
<comment type="catalytic activity">
    <reaction evidence="7">
        <text>ATP + H2O = ADP + phosphate + H(+)</text>
        <dbReference type="Rhea" id="RHEA:13065"/>
        <dbReference type="ChEBI" id="CHEBI:15377"/>
        <dbReference type="ChEBI" id="CHEBI:15378"/>
        <dbReference type="ChEBI" id="CHEBI:30616"/>
        <dbReference type="ChEBI" id="CHEBI:43474"/>
        <dbReference type="ChEBI" id="CHEBI:456216"/>
        <dbReference type="EC" id="5.6.2.3"/>
    </reaction>
</comment>
<dbReference type="Pfam" id="PF13307">
    <property type="entry name" value="Helicase_C_2"/>
    <property type="match status" value="1"/>
</dbReference>
<dbReference type="PANTHER" id="PTHR11472">
    <property type="entry name" value="DNA REPAIR DEAD HELICASE RAD3/XP-D SUBFAMILY MEMBER"/>
    <property type="match status" value="1"/>
</dbReference>
<keyword evidence="2" id="KW-0547">Nucleotide-binding</keyword>
<evidence type="ECO:0000256" key="6">
    <source>
        <dbReference type="ARBA" id="ARBA00044969"/>
    </source>
</evidence>
<feature type="compositionally biased region" description="Low complexity" evidence="8">
    <location>
        <begin position="642"/>
        <end position="658"/>
    </location>
</feature>
<evidence type="ECO:0000256" key="1">
    <source>
        <dbReference type="ARBA" id="ARBA00001966"/>
    </source>
</evidence>
<dbReference type="Proteomes" id="UP000198816">
    <property type="component" value="Unassembled WGS sequence"/>
</dbReference>
<comment type="cofactor">
    <cofactor evidence="1">
        <name>[4Fe-4S] cluster</name>
        <dbReference type="ChEBI" id="CHEBI:49883"/>
    </cofactor>
</comment>
<evidence type="ECO:0000256" key="3">
    <source>
        <dbReference type="ARBA" id="ARBA00022801"/>
    </source>
</evidence>
<dbReference type="GO" id="GO:0005524">
    <property type="term" value="F:ATP binding"/>
    <property type="evidence" value="ECO:0007669"/>
    <property type="project" value="UniProtKB-KW"/>
</dbReference>
<organism evidence="10 11">
    <name type="scientific">Thiocapsa roseopersicina</name>
    <dbReference type="NCBI Taxonomy" id="1058"/>
    <lineage>
        <taxon>Bacteria</taxon>
        <taxon>Pseudomonadati</taxon>
        <taxon>Pseudomonadota</taxon>
        <taxon>Gammaproteobacteria</taxon>
        <taxon>Chromatiales</taxon>
        <taxon>Chromatiaceae</taxon>
        <taxon>Thiocapsa</taxon>
    </lineage>
</organism>
<dbReference type="GO" id="GO:0006281">
    <property type="term" value="P:DNA repair"/>
    <property type="evidence" value="ECO:0007669"/>
    <property type="project" value="TreeGrafter"/>
</dbReference>
<dbReference type="Gene3D" id="3.40.50.300">
    <property type="entry name" value="P-loop containing nucleotide triphosphate hydrolases"/>
    <property type="match status" value="2"/>
</dbReference>
<comment type="similarity">
    <text evidence="5">Belongs to the helicase family. DinG subfamily.</text>
</comment>
<dbReference type="SUPFAM" id="SSF52540">
    <property type="entry name" value="P-loop containing nucleoside triphosphate hydrolases"/>
    <property type="match status" value="1"/>
</dbReference>